<organism evidence="1 2">
    <name type="scientific">Sporormia fimetaria CBS 119925</name>
    <dbReference type="NCBI Taxonomy" id="1340428"/>
    <lineage>
        <taxon>Eukaryota</taxon>
        <taxon>Fungi</taxon>
        <taxon>Dikarya</taxon>
        <taxon>Ascomycota</taxon>
        <taxon>Pezizomycotina</taxon>
        <taxon>Dothideomycetes</taxon>
        <taxon>Pleosporomycetidae</taxon>
        <taxon>Pleosporales</taxon>
        <taxon>Sporormiaceae</taxon>
        <taxon>Sporormia</taxon>
    </lineage>
</organism>
<sequence length="92" mass="10380">MQSIEICARQRNEDYDGSPCRRVYGDETRKYVGSLTFGGFFTPSFSASSFVFTTFSTYLNNQYTLEHLDQSIPKIGVCASNMQRATAGIREL</sequence>
<evidence type="ECO:0000313" key="1">
    <source>
        <dbReference type="EMBL" id="KAF2742542.1"/>
    </source>
</evidence>
<dbReference type="AlphaFoldDB" id="A0A6A6UW90"/>
<protein>
    <submittedName>
        <fullName evidence="1">Uncharacterized protein</fullName>
    </submittedName>
</protein>
<gene>
    <name evidence="1" type="ORF">M011DRAFT_472133</name>
</gene>
<proteinExistence type="predicted"/>
<dbReference type="Proteomes" id="UP000799440">
    <property type="component" value="Unassembled WGS sequence"/>
</dbReference>
<keyword evidence="2" id="KW-1185">Reference proteome</keyword>
<accession>A0A6A6UW90</accession>
<reference evidence="1" key="1">
    <citation type="journal article" date="2020" name="Stud. Mycol.">
        <title>101 Dothideomycetes genomes: a test case for predicting lifestyles and emergence of pathogens.</title>
        <authorList>
            <person name="Haridas S."/>
            <person name="Albert R."/>
            <person name="Binder M."/>
            <person name="Bloem J."/>
            <person name="Labutti K."/>
            <person name="Salamov A."/>
            <person name="Andreopoulos B."/>
            <person name="Baker S."/>
            <person name="Barry K."/>
            <person name="Bills G."/>
            <person name="Bluhm B."/>
            <person name="Cannon C."/>
            <person name="Castanera R."/>
            <person name="Culley D."/>
            <person name="Daum C."/>
            <person name="Ezra D."/>
            <person name="Gonzalez J."/>
            <person name="Henrissat B."/>
            <person name="Kuo A."/>
            <person name="Liang C."/>
            <person name="Lipzen A."/>
            <person name="Lutzoni F."/>
            <person name="Magnuson J."/>
            <person name="Mondo S."/>
            <person name="Nolan M."/>
            <person name="Ohm R."/>
            <person name="Pangilinan J."/>
            <person name="Park H.-J."/>
            <person name="Ramirez L."/>
            <person name="Alfaro M."/>
            <person name="Sun H."/>
            <person name="Tritt A."/>
            <person name="Yoshinaga Y."/>
            <person name="Zwiers L.-H."/>
            <person name="Turgeon B."/>
            <person name="Goodwin S."/>
            <person name="Spatafora J."/>
            <person name="Crous P."/>
            <person name="Grigoriev I."/>
        </authorList>
    </citation>
    <scope>NUCLEOTIDE SEQUENCE</scope>
    <source>
        <strain evidence="1">CBS 119925</strain>
    </source>
</reference>
<name>A0A6A6UW90_9PLEO</name>
<dbReference type="EMBL" id="MU006607">
    <property type="protein sequence ID" value="KAF2742542.1"/>
    <property type="molecule type" value="Genomic_DNA"/>
</dbReference>
<evidence type="ECO:0000313" key="2">
    <source>
        <dbReference type="Proteomes" id="UP000799440"/>
    </source>
</evidence>
<feature type="non-terminal residue" evidence="1">
    <location>
        <position position="92"/>
    </location>
</feature>